<comment type="caution">
    <text evidence="7">The sequence shown here is derived from an EMBL/GenBank/DDBJ whole genome shotgun (WGS) entry which is preliminary data.</text>
</comment>
<sequence length="450" mass="49615">MVEPRSFELLSLQTGKQPIFKNIKHAVRNSERGIIPIHGILTKKPGAFDEMLGMTSYEQIEEQITQALADSSIETIILEIDSPGGEVNGIFDLADFIYESRGKKRIIAIANDDAYSAAYAIASSAEKIFLTRTSGVGSIGVIASHIDQSGFDEKCGIKYTTVFAGSRKNDLNPHEPITSESLENLKSEVNRLYEMLVELIARNRNLSVEAIKSTEAGLYFGEKAVEIGLADGITILSEFKYINKNRSITMNEQTITDLKEETNNLTKYRTEVLELIRLCNISKMPEKIGEFIEQGVSVEQAREVLMELLAEQTKKTEILSAIPQNSGEELMMQVAKSRDLLKYEASSLYSRDSIAVAKGQNLKLGTVVGRDKDNMIKVINPTATDGTQTAIGVITSDVNSKDGDTKAVIITRIALLADHAIVWPANITEEQKAEAIKQLEVRGIIIRKGV</sequence>
<dbReference type="GO" id="GO:0008236">
    <property type="term" value="F:serine-type peptidase activity"/>
    <property type="evidence" value="ECO:0007669"/>
    <property type="project" value="UniProtKB-KW"/>
</dbReference>
<dbReference type="OrthoDB" id="284461at2759"/>
<evidence type="ECO:0000259" key="6">
    <source>
        <dbReference type="Pfam" id="PF01343"/>
    </source>
</evidence>
<dbReference type="PANTHER" id="PTHR33209">
    <property type="entry name" value="PROTEASE 4"/>
    <property type="match status" value="1"/>
</dbReference>
<evidence type="ECO:0000256" key="5">
    <source>
        <dbReference type="SAM" id="Coils"/>
    </source>
</evidence>
<feature type="domain" description="Peptidase S49" evidence="6">
    <location>
        <begin position="102"/>
        <end position="236"/>
    </location>
</feature>
<dbReference type="Pfam" id="PF02924">
    <property type="entry name" value="HDPD"/>
    <property type="match status" value="1"/>
</dbReference>
<dbReference type="InterPro" id="IPR033855">
    <property type="entry name" value="Protein_C"/>
</dbReference>
<dbReference type="InterPro" id="IPR029045">
    <property type="entry name" value="ClpP/crotonase-like_dom_sf"/>
</dbReference>
<reference evidence="7" key="1">
    <citation type="submission" date="2022-03" db="EMBL/GenBank/DDBJ databases">
        <authorList>
            <person name="Lindestad O."/>
        </authorList>
    </citation>
    <scope>NUCLEOTIDE SEQUENCE</scope>
</reference>
<dbReference type="InterPro" id="IPR004195">
    <property type="entry name" value="Head_decoration_D"/>
</dbReference>
<proteinExistence type="inferred from homology"/>
<accession>A0A8S4QID4</accession>
<evidence type="ECO:0000256" key="2">
    <source>
        <dbReference type="ARBA" id="ARBA00022670"/>
    </source>
</evidence>
<comment type="similarity">
    <text evidence="1">Belongs to the peptidase S49 family.</text>
</comment>
<feature type="coiled-coil region" evidence="5">
    <location>
        <begin position="251"/>
        <end position="278"/>
    </location>
</feature>
<organism evidence="7 8">
    <name type="scientific">Pararge aegeria aegeria</name>
    <dbReference type="NCBI Taxonomy" id="348720"/>
    <lineage>
        <taxon>Eukaryota</taxon>
        <taxon>Metazoa</taxon>
        <taxon>Ecdysozoa</taxon>
        <taxon>Arthropoda</taxon>
        <taxon>Hexapoda</taxon>
        <taxon>Insecta</taxon>
        <taxon>Pterygota</taxon>
        <taxon>Neoptera</taxon>
        <taxon>Endopterygota</taxon>
        <taxon>Lepidoptera</taxon>
        <taxon>Glossata</taxon>
        <taxon>Ditrysia</taxon>
        <taxon>Papilionoidea</taxon>
        <taxon>Nymphalidae</taxon>
        <taxon>Satyrinae</taxon>
        <taxon>Satyrini</taxon>
        <taxon>Parargina</taxon>
        <taxon>Pararge</taxon>
    </lineage>
</organism>
<dbReference type="SUPFAM" id="SSF52096">
    <property type="entry name" value="ClpP/crotonase"/>
    <property type="match status" value="1"/>
</dbReference>
<dbReference type="InterPro" id="IPR002142">
    <property type="entry name" value="Peptidase_S49"/>
</dbReference>
<dbReference type="Proteomes" id="UP000838756">
    <property type="component" value="Unassembled WGS sequence"/>
</dbReference>
<dbReference type="AlphaFoldDB" id="A0A8S4QID4"/>
<dbReference type="Pfam" id="PF01343">
    <property type="entry name" value="Peptidase_S49"/>
    <property type="match status" value="1"/>
</dbReference>
<evidence type="ECO:0000256" key="4">
    <source>
        <dbReference type="ARBA" id="ARBA00022825"/>
    </source>
</evidence>
<evidence type="ECO:0000313" key="7">
    <source>
        <dbReference type="EMBL" id="CAH2211377.1"/>
    </source>
</evidence>
<keyword evidence="2" id="KW-0645">Protease</keyword>
<dbReference type="Gene3D" id="2.40.300.10">
    <property type="entry name" value="Head decoration protein D"/>
    <property type="match status" value="1"/>
</dbReference>
<evidence type="ECO:0000313" key="8">
    <source>
        <dbReference type="Proteomes" id="UP000838756"/>
    </source>
</evidence>
<evidence type="ECO:0000256" key="1">
    <source>
        <dbReference type="ARBA" id="ARBA00008683"/>
    </source>
</evidence>
<dbReference type="GO" id="GO:0006508">
    <property type="term" value="P:proteolysis"/>
    <property type="evidence" value="ECO:0007669"/>
    <property type="project" value="UniProtKB-KW"/>
</dbReference>
<evidence type="ECO:0000256" key="3">
    <source>
        <dbReference type="ARBA" id="ARBA00022801"/>
    </source>
</evidence>
<keyword evidence="8" id="KW-1185">Reference proteome</keyword>
<keyword evidence="5" id="KW-0175">Coiled coil</keyword>
<gene>
    <name evidence="7" type="primary">jg27271</name>
    <name evidence="7" type="ORF">PAEG_LOCUS3194</name>
</gene>
<keyword evidence="4" id="KW-0720">Serine protease</keyword>
<keyword evidence="3" id="KW-0378">Hydrolase</keyword>
<dbReference type="EMBL" id="CAKXAJ010010045">
    <property type="protein sequence ID" value="CAH2211377.1"/>
    <property type="molecule type" value="Genomic_DNA"/>
</dbReference>
<dbReference type="Gene3D" id="3.90.226.10">
    <property type="entry name" value="2-enoyl-CoA Hydratase, Chain A, domain 1"/>
    <property type="match status" value="1"/>
</dbReference>
<dbReference type="CDD" id="cd07022">
    <property type="entry name" value="S49_Sppa_36K_type"/>
    <property type="match status" value="1"/>
</dbReference>
<protein>
    <submittedName>
        <fullName evidence="7">Jg27271 protein</fullName>
    </submittedName>
</protein>
<dbReference type="PANTHER" id="PTHR33209:SF1">
    <property type="entry name" value="PEPTIDASE S49 DOMAIN-CONTAINING PROTEIN"/>
    <property type="match status" value="1"/>
</dbReference>
<name>A0A8S4QID4_9NEOP</name>